<reference evidence="2" key="1">
    <citation type="submission" date="2019-10" db="EMBL/GenBank/DDBJ databases">
        <title>Lacipirellula parvula gen. nov., sp. nov., representing a lineage of planctomycetes widespread in freshwater anoxic habitats, and description of the family Lacipirellulaceae.</title>
        <authorList>
            <person name="Dedysh S.N."/>
            <person name="Kulichevskaya I.S."/>
            <person name="Beletsky A.V."/>
            <person name="Rakitin A.L."/>
            <person name="Mardanov A.V."/>
            <person name="Ivanova A.A."/>
            <person name="Saltykova V.X."/>
            <person name="Rijpstra W.I.C."/>
            <person name="Sinninghe Damste J.S."/>
            <person name="Ravin N.V."/>
        </authorList>
    </citation>
    <scope>NUCLEOTIDE SEQUENCE [LARGE SCALE GENOMIC DNA]</scope>
    <source>
        <strain evidence="2">PX69</strain>
    </source>
</reference>
<gene>
    <name evidence="1" type="ORF">PLANPX_4059</name>
</gene>
<dbReference type="EMBL" id="AP021861">
    <property type="protein sequence ID" value="BBO34447.1"/>
    <property type="molecule type" value="Genomic_DNA"/>
</dbReference>
<proteinExistence type="predicted"/>
<dbReference type="RefSeq" id="WP_152100022.1">
    <property type="nucleotide sequence ID" value="NZ_AP021861.1"/>
</dbReference>
<keyword evidence="2" id="KW-1185">Reference proteome</keyword>
<name>A0A5K7XEF7_9BACT</name>
<evidence type="ECO:0000313" key="1">
    <source>
        <dbReference type="EMBL" id="BBO34447.1"/>
    </source>
</evidence>
<evidence type="ECO:0000313" key="2">
    <source>
        <dbReference type="Proteomes" id="UP000326837"/>
    </source>
</evidence>
<accession>A0A5K7XEF7</accession>
<sequence length="113" mass="13015">MNCHSVEYDQLLVTVLRQAYEDVSRNALLVGIEYAVLLDPRIRHVLEQTTYPDAQQINRVLVPLAFLLGRFETMTQFRFGIGPAEDRIPILATFHSDDNCGYFLALTYEEAHR</sequence>
<dbReference type="KEGG" id="lpav:PLANPX_4059"/>
<protein>
    <submittedName>
        <fullName evidence="1">Uncharacterized protein</fullName>
    </submittedName>
</protein>
<dbReference type="AlphaFoldDB" id="A0A5K7XEF7"/>
<dbReference type="Proteomes" id="UP000326837">
    <property type="component" value="Chromosome"/>
</dbReference>
<organism evidence="1 2">
    <name type="scientific">Lacipirellula parvula</name>
    <dbReference type="NCBI Taxonomy" id="2650471"/>
    <lineage>
        <taxon>Bacteria</taxon>
        <taxon>Pseudomonadati</taxon>
        <taxon>Planctomycetota</taxon>
        <taxon>Planctomycetia</taxon>
        <taxon>Pirellulales</taxon>
        <taxon>Lacipirellulaceae</taxon>
        <taxon>Lacipirellula</taxon>
    </lineage>
</organism>